<dbReference type="EMBL" id="JABBMI010000058">
    <property type="protein sequence ID" value="NMK54338.1"/>
    <property type="molecule type" value="Genomic_DNA"/>
</dbReference>
<evidence type="ECO:0000256" key="4">
    <source>
        <dbReference type="ARBA" id="ARBA00022656"/>
    </source>
</evidence>
<dbReference type="Proteomes" id="UP000291949">
    <property type="component" value="Unassembled WGS sequence"/>
</dbReference>
<evidence type="ECO:0000313" key="8">
    <source>
        <dbReference type="EMBL" id="NMK54338.1"/>
    </source>
</evidence>
<dbReference type="GO" id="GO:0090729">
    <property type="term" value="F:toxin activity"/>
    <property type="evidence" value="ECO:0007669"/>
    <property type="project" value="UniProtKB-KW"/>
</dbReference>
<keyword evidence="7" id="KW-0843">Virulence</keyword>
<evidence type="ECO:0000313" key="11">
    <source>
        <dbReference type="Proteomes" id="UP000291949"/>
    </source>
</evidence>
<dbReference type="EMBL" id="JABBLX010000001">
    <property type="protein sequence ID" value="NMK96731.1"/>
    <property type="molecule type" value="Genomic_DNA"/>
</dbReference>
<gene>
    <name evidence="10" type="ORF">EQ811_02785</name>
    <name evidence="9" type="ORF">HHM13_01270</name>
    <name evidence="8" type="ORF">HHM24_06150</name>
</gene>
<protein>
    <submittedName>
        <fullName evidence="9">Beta-class phenol-soluble modulin</fullName>
    </submittedName>
</protein>
<dbReference type="RefSeq" id="WP_002435169.1">
    <property type="nucleotide sequence ID" value="NZ_AP031467.1"/>
</dbReference>
<accession>A0A0S4MAE4</accession>
<keyword evidence="6" id="KW-0204">Cytolysis</keyword>
<dbReference type="GO" id="GO:0005576">
    <property type="term" value="C:extracellular region"/>
    <property type="evidence" value="ECO:0007669"/>
    <property type="project" value="UniProtKB-SubCell"/>
</dbReference>
<dbReference type="GeneID" id="93669790"/>
<evidence type="ECO:0000313" key="13">
    <source>
        <dbReference type="Proteomes" id="UP000550736"/>
    </source>
</evidence>
<reference evidence="10 11" key="1">
    <citation type="journal article" date="2019" name="Sci. Transl. Med.">
        <title>Quorum sensing between bacterial species on the skin protects against epidermal injury in atopic dermatitis.</title>
        <authorList>
            <person name="Williams M.R."/>
        </authorList>
    </citation>
    <scope>NUCLEOTIDE SEQUENCE [LARGE SCALE GENOMIC DNA]</scope>
    <source>
        <strain evidence="10 11">H8</strain>
    </source>
</reference>
<dbReference type="Proteomes" id="UP000550736">
    <property type="component" value="Unassembled WGS sequence"/>
</dbReference>
<keyword evidence="12" id="KW-1185">Reference proteome</keyword>
<dbReference type="EMBL" id="SCHC01000001">
    <property type="protein sequence ID" value="TBW78009.1"/>
    <property type="molecule type" value="Genomic_DNA"/>
</dbReference>
<dbReference type="Pfam" id="PF05480">
    <property type="entry name" value="PSMbeta"/>
    <property type="match status" value="1"/>
</dbReference>
<comment type="subcellular location">
    <subcellularLocation>
        <location evidence="1">Secreted</location>
    </subcellularLocation>
</comment>
<evidence type="ECO:0000313" key="12">
    <source>
        <dbReference type="Proteomes" id="UP000538955"/>
    </source>
</evidence>
<evidence type="ECO:0000256" key="6">
    <source>
        <dbReference type="ARBA" id="ARBA00022852"/>
    </source>
</evidence>
<comment type="caution">
    <text evidence="9">The sequence shown here is derived from an EMBL/GenBank/DDBJ whole genome shotgun (WGS) entry which is preliminary data.</text>
</comment>
<evidence type="ECO:0000256" key="1">
    <source>
        <dbReference type="ARBA" id="ARBA00004613"/>
    </source>
</evidence>
<evidence type="ECO:0000256" key="7">
    <source>
        <dbReference type="ARBA" id="ARBA00023026"/>
    </source>
</evidence>
<reference evidence="12 13" key="2">
    <citation type="submission" date="2020-04" db="EMBL/GenBank/DDBJ databases">
        <title>The Epidemiology and Molecular Characteristics of Linezolid-Resistant Staphylococcus capitis in Huashan Hospital, Shanghai.</title>
        <authorList>
            <person name="Ding L."/>
            <person name="Li P."/>
            <person name="Yang Y."/>
            <person name="Lin D."/>
            <person name="Xu X."/>
        </authorList>
    </citation>
    <scope>NUCLEOTIDE SEQUENCE [LARGE SCALE GENOMIC DNA]</scope>
    <source>
        <strain evidence="9 13">12-86</strain>
        <strain evidence="8 12">17-84</strain>
    </source>
</reference>
<evidence type="ECO:0000313" key="9">
    <source>
        <dbReference type="EMBL" id="NMK96731.1"/>
    </source>
</evidence>
<comment type="similarity">
    <text evidence="2">Belongs to the staphylococcal hemolytic protein family.</text>
</comment>
<sequence length="44" mass="4534">MTKLAEAIANAVKAGQDQDWAKLGTSIVGIAENGISLLGKVFGF</sequence>
<organism evidence="9 13">
    <name type="scientific">Staphylococcus capitis</name>
    <dbReference type="NCBI Taxonomy" id="29388"/>
    <lineage>
        <taxon>Bacteria</taxon>
        <taxon>Bacillati</taxon>
        <taxon>Bacillota</taxon>
        <taxon>Bacilli</taxon>
        <taxon>Bacillales</taxon>
        <taxon>Staphylococcaceae</taxon>
        <taxon>Staphylococcus</taxon>
    </lineage>
</organism>
<evidence type="ECO:0000313" key="10">
    <source>
        <dbReference type="EMBL" id="TBW78009.1"/>
    </source>
</evidence>
<dbReference type="Proteomes" id="UP000538955">
    <property type="component" value="Unassembled WGS sequence"/>
</dbReference>
<keyword evidence="3" id="KW-0964">Secreted</keyword>
<evidence type="ECO:0000256" key="3">
    <source>
        <dbReference type="ARBA" id="ARBA00022525"/>
    </source>
</evidence>
<evidence type="ECO:0000256" key="5">
    <source>
        <dbReference type="ARBA" id="ARBA00022735"/>
    </source>
</evidence>
<evidence type="ECO:0000256" key="2">
    <source>
        <dbReference type="ARBA" id="ARBA00006367"/>
    </source>
</evidence>
<name>A0A0S4MAE4_STACP</name>
<proteinExistence type="inferred from homology"/>
<dbReference type="InterPro" id="IPR008846">
    <property type="entry name" value="PSMbeta"/>
</dbReference>
<keyword evidence="4" id="KW-0800">Toxin</keyword>
<dbReference type="AlphaFoldDB" id="A0A0S4MAE4"/>
<keyword evidence="5" id="KW-0354">Hemolysis</keyword>
<dbReference type="GO" id="GO:0031640">
    <property type="term" value="P:killing of cells of another organism"/>
    <property type="evidence" value="ECO:0007669"/>
    <property type="project" value="UniProtKB-KW"/>
</dbReference>